<evidence type="ECO:0000256" key="4">
    <source>
        <dbReference type="ARBA" id="ARBA00022807"/>
    </source>
</evidence>
<dbReference type="GO" id="GO:0019784">
    <property type="term" value="F:deNEDDylase activity"/>
    <property type="evidence" value="ECO:0007669"/>
    <property type="project" value="InterPro"/>
</dbReference>
<gene>
    <name evidence="6" type="ORF">POM88_009950</name>
</gene>
<dbReference type="SUPFAM" id="SSF54001">
    <property type="entry name" value="Cysteine proteinases"/>
    <property type="match status" value="1"/>
</dbReference>
<dbReference type="EMBL" id="JAUIZM010000002">
    <property type="protein sequence ID" value="KAK1400087.1"/>
    <property type="molecule type" value="Genomic_DNA"/>
</dbReference>
<dbReference type="InterPro" id="IPR038765">
    <property type="entry name" value="Papain-like_cys_pep_sf"/>
</dbReference>
<dbReference type="Pfam" id="PF02902">
    <property type="entry name" value="Peptidase_C48"/>
    <property type="match status" value="1"/>
</dbReference>
<dbReference type="GO" id="GO:0008234">
    <property type="term" value="F:cysteine-type peptidase activity"/>
    <property type="evidence" value="ECO:0007669"/>
    <property type="project" value="UniProtKB-KW"/>
</dbReference>
<protein>
    <recommendedName>
        <fullName evidence="5">Ubiquitin-like protease family profile domain-containing protein</fullName>
    </recommendedName>
</protein>
<dbReference type="PANTHER" id="PTHR46468">
    <property type="entry name" value="SENTRIN-SPECIFIC PROTEASE 8"/>
    <property type="match status" value="1"/>
</dbReference>
<sequence length="162" mass="18094">MSFYTKFCATRGNKNLFVHFDSIEGGPNTPSALKHYEALKEFMGPGGESLRPRISSTLRKKQRKKKKSVTMVSRGLKATVPPVTGESEATGVSCLPVFMECTTTPQQSNGYDCGLYVLAIARAICQWDSDMISTIEKNVDYSVEMKMRREVLDIIQEMATDH</sequence>
<evidence type="ECO:0000313" key="7">
    <source>
        <dbReference type="Proteomes" id="UP001237642"/>
    </source>
</evidence>
<keyword evidence="7" id="KW-1185">Reference proteome</keyword>
<organism evidence="6 7">
    <name type="scientific">Heracleum sosnowskyi</name>
    <dbReference type="NCBI Taxonomy" id="360622"/>
    <lineage>
        <taxon>Eukaryota</taxon>
        <taxon>Viridiplantae</taxon>
        <taxon>Streptophyta</taxon>
        <taxon>Embryophyta</taxon>
        <taxon>Tracheophyta</taxon>
        <taxon>Spermatophyta</taxon>
        <taxon>Magnoliopsida</taxon>
        <taxon>eudicotyledons</taxon>
        <taxon>Gunneridae</taxon>
        <taxon>Pentapetalae</taxon>
        <taxon>asterids</taxon>
        <taxon>campanulids</taxon>
        <taxon>Apiales</taxon>
        <taxon>Apiaceae</taxon>
        <taxon>Apioideae</taxon>
        <taxon>apioid superclade</taxon>
        <taxon>Tordylieae</taxon>
        <taxon>Tordyliinae</taxon>
        <taxon>Heracleum</taxon>
    </lineage>
</organism>
<comment type="caution">
    <text evidence="6">The sequence shown here is derived from an EMBL/GenBank/DDBJ whole genome shotgun (WGS) entry which is preliminary data.</text>
</comment>
<keyword evidence="2" id="KW-0645">Protease</keyword>
<evidence type="ECO:0000313" key="6">
    <source>
        <dbReference type="EMBL" id="KAK1400087.1"/>
    </source>
</evidence>
<name>A0AAD8J990_9APIA</name>
<dbReference type="AlphaFoldDB" id="A0AAD8J990"/>
<comment type="similarity">
    <text evidence="1">Belongs to the peptidase C48 family.</text>
</comment>
<keyword evidence="3" id="KW-0378">Hydrolase</keyword>
<evidence type="ECO:0000256" key="3">
    <source>
        <dbReference type="ARBA" id="ARBA00022801"/>
    </source>
</evidence>
<dbReference type="GO" id="GO:0006508">
    <property type="term" value="P:proteolysis"/>
    <property type="evidence" value="ECO:0007669"/>
    <property type="project" value="UniProtKB-KW"/>
</dbReference>
<proteinExistence type="inferred from homology"/>
<evidence type="ECO:0000259" key="5">
    <source>
        <dbReference type="Pfam" id="PF02902"/>
    </source>
</evidence>
<accession>A0AAD8J990</accession>
<reference evidence="6" key="1">
    <citation type="submission" date="2023-02" db="EMBL/GenBank/DDBJ databases">
        <title>Genome of toxic invasive species Heracleum sosnowskyi carries increased number of genes despite the absence of recent whole-genome duplications.</title>
        <authorList>
            <person name="Schelkunov M."/>
            <person name="Shtratnikova V."/>
            <person name="Makarenko M."/>
            <person name="Klepikova A."/>
            <person name="Omelchenko D."/>
            <person name="Novikova G."/>
            <person name="Obukhova E."/>
            <person name="Bogdanov V."/>
            <person name="Penin A."/>
            <person name="Logacheva M."/>
        </authorList>
    </citation>
    <scope>NUCLEOTIDE SEQUENCE</scope>
    <source>
        <strain evidence="6">Hsosn_3</strain>
        <tissue evidence="6">Leaf</tissue>
    </source>
</reference>
<keyword evidence="4" id="KW-0788">Thiol protease</keyword>
<dbReference type="PANTHER" id="PTHR46468:SF1">
    <property type="entry name" value="SENTRIN-SPECIFIC PROTEASE 8"/>
    <property type="match status" value="1"/>
</dbReference>
<dbReference type="GO" id="GO:0000338">
    <property type="term" value="P:protein deneddylation"/>
    <property type="evidence" value="ECO:0007669"/>
    <property type="project" value="TreeGrafter"/>
</dbReference>
<dbReference type="Proteomes" id="UP001237642">
    <property type="component" value="Unassembled WGS sequence"/>
</dbReference>
<feature type="domain" description="Ubiquitin-like protease family profile" evidence="5">
    <location>
        <begin position="100"/>
        <end position="151"/>
    </location>
</feature>
<dbReference type="InterPro" id="IPR044613">
    <property type="entry name" value="Nep1/2-like"/>
</dbReference>
<reference evidence="6" key="2">
    <citation type="submission" date="2023-05" db="EMBL/GenBank/DDBJ databases">
        <authorList>
            <person name="Schelkunov M.I."/>
        </authorList>
    </citation>
    <scope>NUCLEOTIDE SEQUENCE</scope>
    <source>
        <strain evidence="6">Hsosn_3</strain>
        <tissue evidence="6">Leaf</tissue>
    </source>
</reference>
<evidence type="ECO:0000256" key="2">
    <source>
        <dbReference type="ARBA" id="ARBA00022670"/>
    </source>
</evidence>
<dbReference type="Gene3D" id="3.40.395.10">
    <property type="entry name" value="Adenoviral Proteinase, Chain A"/>
    <property type="match status" value="1"/>
</dbReference>
<evidence type="ECO:0000256" key="1">
    <source>
        <dbReference type="ARBA" id="ARBA00005234"/>
    </source>
</evidence>
<dbReference type="InterPro" id="IPR003653">
    <property type="entry name" value="Peptidase_C48_C"/>
</dbReference>